<dbReference type="PANTHER" id="PTHR45774:SF3">
    <property type="entry name" value="BTB (POZ) DOMAIN-CONTAINING 2B-RELATED"/>
    <property type="match status" value="1"/>
</dbReference>
<dbReference type="HOGENOM" id="CLU_021542_0_2_1"/>
<organism evidence="3 4">
    <name type="scientific">Rhizophagus irregularis (strain DAOM 197198w)</name>
    <name type="common">Glomus intraradices</name>
    <dbReference type="NCBI Taxonomy" id="1432141"/>
    <lineage>
        <taxon>Eukaryota</taxon>
        <taxon>Fungi</taxon>
        <taxon>Fungi incertae sedis</taxon>
        <taxon>Mucoromycota</taxon>
        <taxon>Glomeromycotina</taxon>
        <taxon>Glomeromycetes</taxon>
        <taxon>Glomerales</taxon>
        <taxon>Glomeraceae</taxon>
        <taxon>Rhizophagus</taxon>
    </lineage>
</organism>
<dbReference type="SMR" id="A0A015JQ77"/>
<gene>
    <name evidence="3" type="ORF">RirG_096010</name>
</gene>
<dbReference type="Proteomes" id="UP000022910">
    <property type="component" value="Unassembled WGS sequence"/>
</dbReference>
<protein>
    <recommendedName>
        <fullName evidence="5">Kelch-like protein 17</fullName>
    </recommendedName>
</protein>
<evidence type="ECO:0000259" key="1">
    <source>
        <dbReference type="PROSITE" id="PS50097"/>
    </source>
</evidence>
<comment type="caution">
    <text evidence="3">The sequence shown here is derived from an EMBL/GenBank/DDBJ whole genome shotgun (WGS) entry which is preliminary data.</text>
</comment>
<dbReference type="SMART" id="SM00225">
    <property type="entry name" value="BTB"/>
    <property type="match status" value="1"/>
</dbReference>
<dbReference type="PROSITE" id="PS51886">
    <property type="entry name" value="TLDC"/>
    <property type="match status" value="1"/>
</dbReference>
<dbReference type="EMBL" id="JEMT01016848">
    <property type="protein sequence ID" value="EXX69445.1"/>
    <property type="molecule type" value="Genomic_DNA"/>
</dbReference>
<dbReference type="Pfam" id="PF00651">
    <property type="entry name" value="BTB"/>
    <property type="match status" value="1"/>
</dbReference>
<dbReference type="PROSITE" id="PS50097">
    <property type="entry name" value="BTB"/>
    <property type="match status" value="1"/>
</dbReference>
<sequence length="498" mass="58549">MDDDKLFLSKLSQNLLEILNDEEYYDITIEVGNDPQVKIFRAHMIILYYRSSYLQRILSTNKRKNDETLTHIKLPNISPKVFQIILRYIYSGRISLKENNILDIINLLVSASELGIQELILYIQSFLIENKSNWMEQNFDLIYRTSFENDSFLDLQKYCTELISKQPEKIFNSTNFTSISEKLLISIIQNDNLQMNEIQVWENVLIWGRAQNPELPSDITNYSKDDFNVLRNTLQQCIPFIKFYNLTTKEFVDKVLPYKKILPKDLYKDLLKVLLNYLDPNIKLNDRTKPNVTKEIINTESIDSKIITHQHVEAIPKPNVTKEIINTETIDSKIVTHQHVETISKWIDRLEITDELTSSYEFKLLFRGSRDGFCPKKFHEICDNQSRTVTLVKVKGNNEILGGYNPTEWMSDYSRNYNEDCFIFSFNNNIIKDCIISRVMANNGATWNCFCYGPLFGSNDLIIWGSRGECRCFKSDYEKPIRKERRFSIEEFEVFKVV</sequence>
<proteinExistence type="predicted"/>
<evidence type="ECO:0008006" key="5">
    <source>
        <dbReference type="Google" id="ProtNLM"/>
    </source>
</evidence>
<evidence type="ECO:0000313" key="3">
    <source>
        <dbReference type="EMBL" id="EXX69445.1"/>
    </source>
</evidence>
<evidence type="ECO:0000259" key="2">
    <source>
        <dbReference type="PROSITE" id="PS51886"/>
    </source>
</evidence>
<dbReference type="Gene3D" id="3.30.710.10">
    <property type="entry name" value="Potassium Channel Kv1.1, Chain A"/>
    <property type="match status" value="1"/>
</dbReference>
<dbReference type="AlphaFoldDB" id="A0A015JQ77"/>
<dbReference type="InterPro" id="IPR000210">
    <property type="entry name" value="BTB/POZ_dom"/>
</dbReference>
<dbReference type="Pfam" id="PF07534">
    <property type="entry name" value="TLD"/>
    <property type="match status" value="1"/>
</dbReference>
<dbReference type="PANTHER" id="PTHR45774">
    <property type="entry name" value="BTB/POZ DOMAIN-CONTAINING"/>
    <property type="match status" value="1"/>
</dbReference>
<evidence type="ECO:0000313" key="4">
    <source>
        <dbReference type="Proteomes" id="UP000022910"/>
    </source>
</evidence>
<dbReference type="SUPFAM" id="SSF54695">
    <property type="entry name" value="POZ domain"/>
    <property type="match status" value="1"/>
</dbReference>
<dbReference type="InterPro" id="IPR006571">
    <property type="entry name" value="TLDc_dom"/>
</dbReference>
<dbReference type="OrthoDB" id="9997739at2759"/>
<feature type="domain" description="TLDc" evidence="2">
    <location>
        <begin position="333"/>
        <end position="498"/>
    </location>
</feature>
<feature type="domain" description="BTB" evidence="1">
    <location>
        <begin position="25"/>
        <end position="98"/>
    </location>
</feature>
<dbReference type="InterPro" id="IPR011333">
    <property type="entry name" value="SKP1/BTB/POZ_sf"/>
</dbReference>
<dbReference type="CDD" id="cd18186">
    <property type="entry name" value="BTB_POZ_ZBTB_KLHL-like"/>
    <property type="match status" value="1"/>
</dbReference>
<dbReference type="Pfam" id="PF07707">
    <property type="entry name" value="BACK"/>
    <property type="match status" value="1"/>
</dbReference>
<dbReference type="InterPro" id="IPR011705">
    <property type="entry name" value="BACK"/>
</dbReference>
<dbReference type="Gene3D" id="1.25.40.420">
    <property type="match status" value="1"/>
</dbReference>
<keyword evidence="4" id="KW-1185">Reference proteome</keyword>
<reference evidence="3 4" key="1">
    <citation type="submission" date="2014-02" db="EMBL/GenBank/DDBJ databases">
        <title>Single nucleus genome sequencing reveals high similarity among nuclei of an endomycorrhizal fungus.</title>
        <authorList>
            <person name="Lin K."/>
            <person name="Geurts R."/>
            <person name="Zhang Z."/>
            <person name="Limpens E."/>
            <person name="Saunders D.G."/>
            <person name="Mu D."/>
            <person name="Pang E."/>
            <person name="Cao H."/>
            <person name="Cha H."/>
            <person name="Lin T."/>
            <person name="Zhou Q."/>
            <person name="Shang Y."/>
            <person name="Li Y."/>
            <person name="Ivanov S."/>
            <person name="Sharma T."/>
            <person name="Velzen R.V."/>
            <person name="Ruijter N.D."/>
            <person name="Aanen D.K."/>
            <person name="Win J."/>
            <person name="Kamoun S."/>
            <person name="Bisseling T."/>
            <person name="Huang S."/>
        </authorList>
    </citation>
    <scope>NUCLEOTIDE SEQUENCE [LARGE SCALE GENOMIC DNA]</scope>
    <source>
        <strain evidence="4">DAOM197198w</strain>
    </source>
</reference>
<name>A0A015JQ77_RHIIW</name>
<accession>A0A015JQ77</accession>